<organism evidence="2 3">
    <name type="scientific">Pleurodeles waltl</name>
    <name type="common">Iberian ribbed newt</name>
    <dbReference type="NCBI Taxonomy" id="8319"/>
    <lineage>
        <taxon>Eukaryota</taxon>
        <taxon>Metazoa</taxon>
        <taxon>Chordata</taxon>
        <taxon>Craniata</taxon>
        <taxon>Vertebrata</taxon>
        <taxon>Euteleostomi</taxon>
        <taxon>Amphibia</taxon>
        <taxon>Batrachia</taxon>
        <taxon>Caudata</taxon>
        <taxon>Salamandroidea</taxon>
        <taxon>Salamandridae</taxon>
        <taxon>Pleurodelinae</taxon>
        <taxon>Pleurodeles</taxon>
    </lineage>
</organism>
<evidence type="ECO:0000313" key="3">
    <source>
        <dbReference type="Proteomes" id="UP001066276"/>
    </source>
</evidence>
<proteinExistence type="predicted"/>
<evidence type="ECO:0000256" key="1">
    <source>
        <dbReference type="SAM" id="MobiDB-lite"/>
    </source>
</evidence>
<gene>
    <name evidence="2" type="ORF">NDU88_004340</name>
</gene>
<dbReference type="EMBL" id="JANPWB010000016">
    <property type="protein sequence ID" value="KAJ1084188.1"/>
    <property type="molecule type" value="Genomic_DNA"/>
</dbReference>
<evidence type="ECO:0000313" key="2">
    <source>
        <dbReference type="EMBL" id="KAJ1084188.1"/>
    </source>
</evidence>
<feature type="compositionally biased region" description="Basic and acidic residues" evidence="1">
    <location>
        <begin position="73"/>
        <end position="82"/>
    </location>
</feature>
<reference evidence="2" key="1">
    <citation type="journal article" date="2022" name="bioRxiv">
        <title>Sequencing and chromosome-scale assembly of the giantPleurodeles waltlgenome.</title>
        <authorList>
            <person name="Brown T."/>
            <person name="Elewa A."/>
            <person name="Iarovenko S."/>
            <person name="Subramanian E."/>
            <person name="Araus A.J."/>
            <person name="Petzold A."/>
            <person name="Susuki M."/>
            <person name="Suzuki K.-i.T."/>
            <person name="Hayashi T."/>
            <person name="Toyoda A."/>
            <person name="Oliveira C."/>
            <person name="Osipova E."/>
            <person name="Leigh N.D."/>
            <person name="Simon A."/>
            <person name="Yun M.H."/>
        </authorList>
    </citation>
    <scope>NUCLEOTIDE SEQUENCE</scope>
    <source>
        <strain evidence="2">20211129_DDA</strain>
        <tissue evidence="2">Liver</tissue>
    </source>
</reference>
<dbReference type="AlphaFoldDB" id="A0AAV7KZ76"/>
<keyword evidence="3" id="KW-1185">Reference proteome</keyword>
<name>A0AAV7KZ76_PLEWA</name>
<sequence>MVHSSPAGVEGPGSDSHVSGAPPVPGSDEGEVYSEAQSAAGLESTDTPRNGLERAEEECYEVGPLHGCGDGDPQGKARDSWRGWHGGIAPDVRGTVIKGPAT</sequence>
<feature type="region of interest" description="Disordered" evidence="1">
    <location>
        <begin position="1"/>
        <end position="102"/>
    </location>
</feature>
<comment type="caution">
    <text evidence="2">The sequence shown here is derived from an EMBL/GenBank/DDBJ whole genome shotgun (WGS) entry which is preliminary data.</text>
</comment>
<dbReference type="Proteomes" id="UP001066276">
    <property type="component" value="Chromosome 12"/>
</dbReference>
<protein>
    <submittedName>
        <fullName evidence="2">Uncharacterized protein</fullName>
    </submittedName>
</protein>
<accession>A0AAV7KZ76</accession>